<keyword evidence="3 5" id="KW-0949">S-adenosyl-L-methionine</keyword>
<dbReference type="Gene3D" id="1.25.40.10">
    <property type="entry name" value="Tetratricopeptide repeat domain"/>
    <property type="match status" value="1"/>
</dbReference>
<proteinExistence type="predicted"/>
<dbReference type="EMBL" id="AZIL01000517">
    <property type="protein sequence ID" value="EWM27208.1"/>
    <property type="molecule type" value="Genomic_DNA"/>
</dbReference>
<dbReference type="Pfam" id="PF06325">
    <property type="entry name" value="PrmA"/>
    <property type="match status" value="1"/>
</dbReference>
<dbReference type="GO" id="GO:0042054">
    <property type="term" value="F:histone methyltransferase activity"/>
    <property type="evidence" value="ECO:0007669"/>
    <property type="project" value="TreeGrafter"/>
</dbReference>
<dbReference type="Proteomes" id="UP000019335">
    <property type="component" value="Chromosome 7"/>
</dbReference>
<dbReference type="InterPro" id="IPR055135">
    <property type="entry name" value="PRMT_dom"/>
</dbReference>
<feature type="repeat" description="TPR" evidence="4">
    <location>
        <begin position="105"/>
        <end position="138"/>
    </location>
</feature>
<evidence type="ECO:0000256" key="1">
    <source>
        <dbReference type="ARBA" id="ARBA00022603"/>
    </source>
</evidence>
<name>W7TUL5_9STRA</name>
<accession>W7TUL5</accession>
<dbReference type="Pfam" id="PF22528">
    <property type="entry name" value="PRMT_C"/>
    <property type="match status" value="1"/>
</dbReference>
<dbReference type="GO" id="GO:0016274">
    <property type="term" value="F:protein-arginine N-methyltransferase activity"/>
    <property type="evidence" value="ECO:0007669"/>
    <property type="project" value="InterPro"/>
</dbReference>
<dbReference type="PANTHER" id="PTHR11006">
    <property type="entry name" value="PROTEIN ARGININE N-METHYLTRANSFERASE"/>
    <property type="match status" value="1"/>
</dbReference>
<evidence type="ECO:0000256" key="3">
    <source>
        <dbReference type="ARBA" id="ARBA00022691"/>
    </source>
</evidence>
<dbReference type="Gene3D" id="3.40.50.150">
    <property type="entry name" value="Vaccinia Virus protein VP39"/>
    <property type="match status" value="1"/>
</dbReference>
<dbReference type="InterPro" id="IPR029063">
    <property type="entry name" value="SAM-dependent_MTases_sf"/>
</dbReference>
<protein>
    <submittedName>
        <fullName evidence="8">Protein arginine n-methyltransferase 10</fullName>
    </submittedName>
</protein>
<dbReference type="InterPro" id="IPR011990">
    <property type="entry name" value="TPR-like_helical_dom_sf"/>
</dbReference>
<evidence type="ECO:0000256" key="4">
    <source>
        <dbReference type="PROSITE-ProRule" id="PRU00339"/>
    </source>
</evidence>
<dbReference type="InterPro" id="IPR025799">
    <property type="entry name" value="Arg_MeTrfase"/>
</dbReference>
<keyword evidence="1 5" id="KW-0489">Methyltransferase</keyword>
<dbReference type="CDD" id="cd02440">
    <property type="entry name" value="AdoMet_MTases"/>
    <property type="match status" value="1"/>
</dbReference>
<dbReference type="PROSITE" id="PS50005">
    <property type="entry name" value="TPR"/>
    <property type="match status" value="1"/>
</dbReference>
<dbReference type="Gene3D" id="2.70.160.11">
    <property type="entry name" value="Hnrnp arginine n-methyltransferase1"/>
    <property type="match status" value="1"/>
</dbReference>
<evidence type="ECO:0000259" key="7">
    <source>
        <dbReference type="Pfam" id="PF22528"/>
    </source>
</evidence>
<evidence type="ECO:0000256" key="2">
    <source>
        <dbReference type="ARBA" id="ARBA00022679"/>
    </source>
</evidence>
<keyword evidence="2 5" id="KW-0808">Transferase</keyword>
<dbReference type="OrthoDB" id="412876at2759"/>
<keyword evidence="4" id="KW-0802">TPR repeat</keyword>
<feature type="region of interest" description="Disordered" evidence="6">
    <location>
        <begin position="320"/>
        <end position="352"/>
    </location>
</feature>
<dbReference type="PANTHER" id="PTHR11006:SF60">
    <property type="entry name" value="PROTEIN ARGININE N-METHYLTRANSFERASE 9"/>
    <property type="match status" value="1"/>
</dbReference>
<keyword evidence="9" id="KW-1185">Reference proteome</keyword>
<reference evidence="8 9" key="1">
    <citation type="journal article" date="2014" name="Mol. Plant">
        <title>Chromosome Scale Genome Assembly and Transcriptome Profiling of Nannochloropsis gaditana in Nitrogen Depletion.</title>
        <authorList>
            <person name="Corteggiani Carpinelli E."/>
            <person name="Telatin A."/>
            <person name="Vitulo N."/>
            <person name="Forcato C."/>
            <person name="D'Angelo M."/>
            <person name="Schiavon R."/>
            <person name="Vezzi A."/>
            <person name="Giacometti G.M."/>
            <person name="Morosinotto T."/>
            <person name="Valle G."/>
        </authorList>
    </citation>
    <scope>NUCLEOTIDE SEQUENCE [LARGE SCALE GENOMIC DNA]</scope>
    <source>
        <strain evidence="8 9">B-31</strain>
    </source>
</reference>
<sequence length="897" mass="98478">MPSPSRSSYHPPLAASHLLPTHATVLAQVQKAREAWKTRRDSVTAAPLYLRILQRVPELLAELEVELVESMSAYADALLKQNKATSRASALWLMDNACRSLPTSGLLAFEYGRICFQAQEYVSALEAFRRALHIRPRHLAALDALENLKNLALDRWHFRMLNDRSRNANYQRAIFSCIREQARRLGRAPRVLDVGTGTGLLAWMALKGGAGDVVACEVNSVLSSIASRLLDREKGRVQVLNLSSYDLHLDPPADVIVTELVDSGLLGEHILPVLRHARQHLLRQGGCIIPHAARVHVTVVESVDIRHRASLDEQVRLALGGNANDGDDDLEHRSTGIHSKGSSDSDEDSTVPDVRAEEGYTCESIARLPCLRLTRPVTMPEIALSDPPPRMETFSEASVIADIDLEVIEDGVADAVAVWFDLDLLPSNSESDRCAISTAPGRDGNGWDQGLYFLPKHLALRRGHVSRLQIALVKDQLSFRLDPTFTKPTKAENAKDASVVTSLCSSPSSERAATEPSVCLHSPPTVDMAEMDIAHMNDVQHHKVYQLAIAERAAAALRDNNPLTTMIDWSGNLSVLGLLAARLRTLEAVPVTILTGSKESAAALRALGRRSIYRHRHSGIYVISRSDENAGSTLSSLISEMIFRCSKKDRSIIENGRPDSPHFHVLVIHDFVENTGWLRQGAVEELRLLHNLLRSRSGKMADPSGLSVTLMPAAISVFVQGIEAPVLLCQNRLVPENLLGFPAEEFLDGLGVRKFRELDLSCSEDYRPVTGITMAFRVDLEHVASAKDMDNTAPDTVSRAQIELPVLGGQEGATLHAIGFWFRLHLGPQNEKTDKNGICDAGICFDTGPSGFNQEKTSYRQGAILVGATPLVTSERVHLEVMWSIVRGIEIVLLGID</sequence>
<feature type="domain" description="Protein arginine N-methyltransferase" evidence="7">
    <location>
        <begin position="374"/>
        <end position="480"/>
    </location>
</feature>
<dbReference type="SUPFAM" id="SSF53335">
    <property type="entry name" value="S-adenosyl-L-methionine-dependent methyltransferases"/>
    <property type="match status" value="1"/>
</dbReference>
<dbReference type="GO" id="GO:0032259">
    <property type="term" value="P:methylation"/>
    <property type="evidence" value="ECO:0007669"/>
    <property type="project" value="UniProtKB-KW"/>
</dbReference>
<dbReference type="GO" id="GO:0005634">
    <property type="term" value="C:nucleus"/>
    <property type="evidence" value="ECO:0007669"/>
    <property type="project" value="TreeGrafter"/>
</dbReference>
<dbReference type="InterPro" id="IPR019734">
    <property type="entry name" value="TPR_rpt"/>
</dbReference>
<comment type="caution">
    <text evidence="8">The sequence shown here is derived from an EMBL/GenBank/DDBJ whole genome shotgun (WGS) entry which is preliminary data.</text>
</comment>
<gene>
    <name evidence="8" type="ORF">Naga_100010g102</name>
</gene>
<organism evidence="8 9">
    <name type="scientific">Nannochloropsis gaditana</name>
    <dbReference type="NCBI Taxonomy" id="72520"/>
    <lineage>
        <taxon>Eukaryota</taxon>
        <taxon>Sar</taxon>
        <taxon>Stramenopiles</taxon>
        <taxon>Ochrophyta</taxon>
        <taxon>Eustigmatophyceae</taxon>
        <taxon>Eustigmatales</taxon>
        <taxon>Monodopsidaceae</taxon>
        <taxon>Nannochloropsis</taxon>
    </lineage>
</organism>
<evidence type="ECO:0000256" key="6">
    <source>
        <dbReference type="SAM" id="MobiDB-lite"/>
    </source>
</evidence>
<evidence type="ECO:0000313" key="9">
    <source>
        <dbReference type="Proteomes" id="UP000019335"/>
    </source>
</evidence>
<dbReference type="AlphaFoldDB" id="W7TUL5"/>
<dbReference type="SUPFAM" id="SSF48452">
    <property type="entry name" value="TPR-like"/>
    <property type="match status" value="1"/>
</dbReference>
<dbReference type="PROSITE" id="PS51678">
    <property type="entry name" value="SAM_MT_PRMT"/>
    <property type="match status" value="1"/>
</dbReference>
<evidence type="ECO:0000313" key="8">
    <source>
        <dbReference type="EMBL" id="EWM27208.1"/>
    </source>
</evidence>
<evidence type="ECO:0000256" key="5">
    <source>
        <dbReference type="PROSITE-ProRule" id="PRU01015"/>
    </source>
</evidence>